<sequence length="154" mass="16697">MTILTLVELSRSAGTTFGPSEWMAIDQGRVDAYADAVGDRQWIHVDVGRARASPMGATIAHGNFTLALVTPMFDSLVSVQPCARILNYGYDKVRFLAPVRVGSRIRLTAELARVEQRTAASGEAGVLVAWKFTVASDDGTRPAVVAEKLQLFLF</sequence>
<evidence type="ECO:0000313" key="3">
    <source>
        <dbReference type="EMBL" id="WXG68743.1"/>
    </source>
</evidence>
<evidence type="ECO:0000313" key="4">
    <source>
        <dbReference type="Proteomes" id="UP001432000"/>
    </source>
</evidence>
<evidence type="ECO:0000256" key="1">
    <source>
        <dbReference type="ARBA" id="ARBA00005254"/>
    </source>
</evidence>
<gene>
    <name evidence="3" type="ORF">WDS16_26775</name>
</gene>
<dbReference type="InterPro" id="IPR029069">
    <property type="entry name" value="HotDog_dom_sf"/>
</dbReference>
<dbReference type="EMBL" id="CP147846">
    <property type="protein sequence ID" value="WXG68743.1"/>
    <property type="molecule type" value="Genomic_DNA"/>
</dbReference>
<dbReference type="Proteomes" id="UP001432000">
    <property type="component" value="Chromosome"/>
</dbReference>
<dbReference type="PANTHER" id="PTHR42993:SF1">
    <property type="entry name" value="MAOC-LIKE DEHYDRATASE DOMAIN-CONTAINING PROTEIN"/>
    <property type="match status" value="1"/>
</dbReference>
<comment type="similarity">
    <text evidence="1">Belongs to the enoyl-CoA hydratase/isomerase family.</text>
</comment>
<dbReference type="PANTHER" id="PTHR42993">
    <property type="entry name" value="MAOC-LIKE DEHYDRATASE DOMAIN-CONTAINING PROTEIN"/>
    <property type="match status" value="1"/>
</dbReference>
<proteinExistence type="inferred from homology"/>
<protein>
    <submittedName>
        <fullName evidence="3">MaoC family dehydratase</fullName>
    </submittedName>
</protein>
<dbReference type="CDD" id="cd03450">
    <property type="entry name" value="NodN"/>
    <property type="match status" value="1"/>
</dbReference>
<dbReference type="InterPro" id="IPR002539">
    <property type="entry name" value="MaoC-like_dom"/>
</dbReference>
<dbReference type="SUPFAM" id="SSF54637">
    <property type="entry name" value="Thioesterase/thiol ester dehydrase-isomerase"/>
    <property type="match status" value="1"/>
</dbReference>
<accession>A0ABZ2PLH5</accession>
<reference evidence="3 4" key="1">
    <citation type="submission" date="2024-03" db="EMBL/GenBank/DDBJ databases">
        <title>Natural products discovery in diverse microorganisms through a two-stage MS feature dereplication strategy.</title>
        <authorList>
            <person name="Zhang R."/>
        </authorList>
    </citation>
    <scope>NUCLEOTIDE SEQUENCE [LARGE SCALE GENOMIC DNA]</scope>
    <source>
        <strain evidence="3 4">18930</strain>
    </source>
</reference>
<name>A0ABZ2PLH5_9NOCA</name>
<dbReference type="Pfam" id="PF01575">
    <property type="entry name" value="MaoC_dehydratas"/>
    <property type="match status" value="1"/>
</dbReference>
<dbReference type="Gene3D" id="3.10.129.10">
    <property type="entry name" value="Hotdog Thioesterase"/>
    <property type="match status" value="1"/>
</dbReference>
<evidence type="ECO:0000259" key="2">
    <source>
        <dbReference type="Pfam" id="PF01575"/>
    </source>
</evidence>
<keyword evidence="4" id="KW-1185">Reference proteome</keyword>
<feature type="domain" description="MaoC-like" evidence="2">
    <location>
        <begin position="12"/>
        <end position="126"/>
    </location>
</feature>
<dbReference type="InterPro" id="IPR039375">
    <property type="entry name" value="NodN-like"/>
</dbReference>
<dbReference type="RefSeq" id="WP_338889138.1">
    <property type="nucleotide sequence ID" value="NZ_CP147846.1"/>
</dbReference>
<organism evidence="3 4">
    <name type="scientific">Rhodococcus sovatensis</name>
    <dbReference type="NCBI Taxonomy" id="1805840"/>
    <lineage>
        <taxon>Bacteria</taxon>
        <taxon>Bacillati</taxon>
        <taxon>Actinomycetota</taxon>
        <taxon>Actinomycetes</taxon>
        <taxon>Mycobacteriales</taxon>
        <taxon>Nocardiaceae</taxon>
        <taxon>Rhodococcus</taxon>
    </lineage>
</organism>